<evidence type="ECO:0000256" key="1">
    <source>
        <dbReference type="SAM" id="MobiDB-lite"/>
    </source>
</evidence>
<feature type="region of interest" description="Disordered" evidence="1">
    <location>
        <begin position="182"/>
        <end position="222"/>
    </location>
</feature>
<evidence type="ECO:0000313" key="2">
    <source>
        <dbReference type="EMBL" id="KAH7306997.1"/>
    </source>
</evidence>
<dbReference type="Pfam" id="PF15365">
    <property type="entry name" value="PNRC"/>
    <property type="match status" value="1"/>
</dbReference>
<dbReference type="Proteomes" id="UP000825935">
    <property type="component" value="Chromosome 22"/>
</dbReference>
<accession>A0A8T2S6A9</accession>
<evidence type="ECO:0000313" key="3">
    <source>
        <dbReference type="Proteomes" id="UP000825935"/>
    </source>
</evidence>
<comment type="caution">
    <text evidence="2">The sequence shown here is derived from an EMBL/GenBank/DDBJ whole genome shotgun (WGS) entry which is preliminary data.</text>
</comment>
<proteinExistence type="predicted"/>
<sequence length="425" mass="47296">MGTTILLSPEFLPTPRGKHNNFISDGFIRVSASSKSSFYSINPYSSKVCQAGYSLSPHYSVGSSYIDQRCSNFGRYGLDRFQRGEHEKPKLKNRVKPHDVYADGMSEFSSTFYNVQQQRKNYDTVQELIPRRRLSKPDMIRSSSSAVFGMNLDSNVNGLETCRNAQNSLVSRKKKNSFSVKKGAVDSEANTKVLSDQKMGKPLDQGSRLLNTDGHPQKHHIDVKDPKDSIAKCQHGIMGVAKSRKSFDSIQSDMVESVESNHVPVLSIVAEHESSHLTCKTQSPRFRTVQEGLKESRRASTDILDTQNLGYASMHVPETPDVEGKCYEGSARFTSMPFSAERWSGPTFVNSPSPSSLPVPKFSVIRQKIPSLDVIPSPLEQQKSKILKPTEFGSMSTEPLSCNMKGESDVAFATKSLRKLLRLDP</sequence>
<name>A0A8T2S6A9_CERRI</name>
<dbReference type="EMBL" id="CM035427">
    <property type="protein sequence ID" value="KAH7306997.1"/>
    <property type="molecule type" value="Genomic_DNA"/>
</dbReference>
<dbReference type="AlphaFoldDB" id="A0A8T2S6A9"/>
<gene>
    <name evidence="2" type="ORF">KP509_22G041500</name>
</gene>
<keyword evidence="3" id="KW-1185">Reference proteome</keyword>
<dbReference type="PANTHER" id="PTHR35306">
    <property type="entry name" value="BNAA03G57290D PROTEIN"/>
    <property type="match status" value="1"/>
</dbReference>
<organism evidence="2 3">
    <name type="scientific">Ceratopteris richardii</name>
    <name type="common">Triangle waterfern</name>
    <dbReference type="NCBI Taxonomy" id="49495"/>
    <lineage>
        <taxon>Eukaryota</taxon>
        <taxon>Viridiplantae</taxon>
        <taxon>Streptophyta</taxon>
        <taxon>Embryophyta</taxon>
        <taxon>Tracheophyta</taxon>
        <taxon>Polypodiopsida</taxon>
        <taxon>Polypodiidae</taxon>
        <taxon>Polypodiales</taxon>
        <taxon>Pteridineae</taxon>
        <taxon>Pteridaceae</taxon>
        <taxon>Parkerioideae</taxon>
        <taxon>Ceratopteris</taxon>
    </lineage>
</organism>
<dbReference type="PANTHER" id="PTHR35306:SF1">
    <property type="entry name" value="VQ DOMAIN-CONTAINING PROTEIN"/>
    <property type="match status" value="1"/>
</dbReference>
<reference evidence="2" key="1">
    <citation type="submission" date="2021-08" db="EMBL/GenBank/DDBJ databases">
        <title>WGS assembly of Ceratopteris richardii.</title>
        <authorList>
            <person name="Marchant D.B."/>
            <person name="Chen G."/>
            <person name="Jenkins J."/>
            <person name="Shu S."/>
            <person name="Leebens-Mack J."/>
            <person name="Grimwood J."/>
            <person name="Schmutz J."/>
            <person name="Soltis P."/>
            <person name="Soltis D."/>
            <person name="Chen Z.-H."/>
        </authorList>
    </citation>
    <scope>NUCLEOTIDE SEQUENCE</scope>
    <source>
        <strain evidence="2">Whitten #5841</strain>
        <tissue evidence="2">Leaf</tissue>
    </source>
</reference>
<dbReference type="GO" id="GO:0016071">
    <property type="term" value="P:mRNA metabolic process"/>
    <property type="evidence" value="ECO:0007669"/>
    <property type="project" value="UniProtKB-ARBA"/>
</dbReference>
<protein>
    <submittedName>
        <fullName evidence="2">Uncharacterized protein</fullName>
    </submittedName>
</protein>
<dbReference type="InterPro" id="IPR028322">
    <property type="entry name" value="PNRC-like_rgn"/>
</dbReference>